<reference evidence="1" key="2">
    <citation type="submission" date="2023-04" db="EMBL/GenBank/DDBJ databases">
        <authorList>
            <person name="Bruccoleri R.E."/>
            <person name="Oakeley E.J."/>
            <person name="Faust A.-M."/>
            <person name="Dessus-Babus S."/>
            <person name="Altorfer M."/>
            <person name="Burckhardt D."/>
            <person name="Oertli M."/>
            <person name="Naumann U."/>
            <person name="Petersen F."/>
            <person name="Wong J."/>
        </authorList>
    </citation>
    <scope>NUCLEOTIDE SEQUENCE</scope>
    <source>
        <strain evidence="1">GSM-AAB239-AS_SAM_17_03QT</strain>
        <tissue evidence="1">Leaf</tissue>
    </source>
</reference>
<proteinExistence type="predicted"/>
<evidence type="ECO:0000313" key="1">
    <source>
        <dbReference type="EMBL" id="KAJ6801547.1"/>
    </source>
</evidence>
<keyword evidence="2" id="KW-1185">Reference proteome</keyword>
<reference evidence="1" key="1">
    <citation type="journal article" date="2023" name="GigaByte">
        <title>Genome assembly of the bearded iris, Iris pallida Lam.</title>
        <authorList>
            <person name="Bruccoleri R.E."/>
            <person name="Oakeley E.J."/>
            <person name="Faust A.M.E."/>
            <person name="Altorfer M."/>
            <person name="Dessus-Babus S."/>
            <person name="Burckhardt D."/>
            <person name="Oertli M."/>
            <person name="Naumann U."/>
            <person name="Petersen F."/>
            <person name="Wong J."/>
        </authorList>
    </citation>
    <scope>NUCLEOTIDE SEQUENCE</scope>
    <source>
        <strain evidence="1">GSM-AAB239-AS_SAM_17_03QT</strain>
    </source>
</reference>
<name>A0AAX6EBR9_IRIPA</name>
<protein>
    <submittedName>
        <fullName evidence="1">Uncharacterized protein</fullName>
    </submittedName>
</protein>
<dbReference type="Proteomes" id="UP001140949">
    <property type="component" value="Unassembled WGS sequence"/>
</dbReference>
<dbReference type="EMBL" id="JANAVB010037823">
    <property type="protein sequence ID" value="KAJ6801547.1"/>
    <property type="molecule type" value="Genomic_DNA"/>
</dbReference>
<dbReference type="AlphaFoldDB" id="A0AAX6EBR9"/>
<gene>
    <name evidence="1" type="ORF">M6B38_197495</name>
</gene>
<accession>A0AAX6EBR9</accession>
<organism evidence="1 2">
    <name type="scientific">Iris pallida</name>
    <name type="common">Sweet iris</name>
    <dbReference type="NCBI Taxonomy" id="29817"/>
    <lineage>
        <taxon>Eukaryota</taxon>
        <taxon>Viridiplantae</taxon>
        <taxon>Streptophyta</taxon>
        <taxon>Embryophyta</taxon>
        <taxon>Tracheophyta</taxon>
        <taxon>Spermatophyta</taxon>
        <taxon>Magnoliopsida</taxon>
        <taxon>Liliopsida</taxon>
        <taxon>Asparagales</taxon>
        <taxon>Iridaceae</taxon>
        <taxon>Iridoideae</taxon>
        <taxon>Irideae</taxon>
        <taxon>Iris</taxon>
    </lineage>
</organism>
<comment type="caution">
    <text evidence="1">The sequence shown here is derived from an EMBL/GenBank/DDBJ whole genome shotgun (WGS) entry which is preliminary data.</text>
</comment>
<sequence length="98" mass="11437">MARITSRDSDLVFPTQIWRQRQPRSRWRRGRRRWITKAIRSVAERPRHKPGNRQIWSPRLEAKSIGAARLADVAPIWGRGDGDLIAVRFNSPGRRRSG</sequence>
<evidence type="ECO:0000313" key="2">
    <source>
        <dbReference type="Proteomes" id="UP001140949"/>
    </source>
</evidence>